<keyword evidence="2" id="KW-0645">Protease</keyword>
<dbReference type="EMBL" id="JBEAFC010000003">
    <property type="protein sequence ID" value="KAL1564608.1"/>
    <property type="molecule type" value="Genomic_DNA"/>
</dbReference>
<comment type="caution">
    <text evidence="8">The sequence shown here is derived from an EMBL/GenBank/DDBJ whole genome shotgun (WGS) entry which is preliminary data.</text>
</comment>
<feature type="compositionally biased region" description="Low complexity" evidence="6">
    <location>
        <begin position="9"/>
        <end position="21"/>
    </location>
</feature>
<evidence type="ECO:0000259" key="7">
    <source>
        <dbReference type="PROSITE" id="PS50600"/>
    </source>
</evidence>
<evidence type="ECO:0000256" key="2">
    <source>
        <dbReference type="ARBA" id="ARBA00022670"/>
    </source>
</evidence>
<dbReference type="GO" id="GO:0008233">
    <property type="term" value="F:peptidase activity"/>
    <property type="evidence" value="ECO:0007669"/>
    <property type="project" value="UniProtKB-KW"/>
</dbReference>
<dbReference type="Pfam" id="PF02902">
    <property type="entry name" value="Peptidase_C48"/>
    <property type="match status" value="1"/>
</dbReference>
<keyword evidence="4 8" id="KW-0378">Hydrolase</keyword>
<keyword evidence="9" id="KW-1185">Reference proteome</keyword>
<organism evidence="8 9">
    <name type="scientific">Salvia divinorum</name>
    <name type="common">Maria pastora</name>
    <name type="synonym">Diviner's sage</name>
    <dbReference type="NCBI Taxonomy" id="28513"/>
    <lineage>
        <taxon>Eukaryota</taxon>
        <taxon>Viridiplantae</taxon>
        <taxon>Streptophyta</taxon>
        <taxon>Embryophyta</taxon>
        <taxon>Tracheophyta</taxon>
        <taxon>Spermatophyta</taxon>
        <taxon>Magnoliopsida</taxon>
        <taxon>eudicotyledons</taxon>
        <taxon>Gunneridae</taxon>
        <taxon>Pentapetalae</taxon>
        <taxon>asterids</taxon>
        <taxon>lamiids</taxon>
        <taxon>Lamiales</taxon>
        <taxon>Lamiaceae</taxon>
        <taxon>Nepetoideae</taxon>
        <taxon>Mentheae</taxon>
        <taxon>Salviinae</taxon>
        <taxon>Salvia</taxon>
        <taxon>Salvia subgen. Calosphace</taxon>
    </lineage>
</organism>
<dbReference type="FunFam" id="3.30.310.130:FF:000006">
    <property type="entry name" value="Probable ubiquitin-like-specific protease 2B"/>
    <property type="match status" value="1"/>
</dbReference>
<evidence type="ECO:0000256" key="6">
    <source>
        <dbReference type="SAM" id="MobiDB-lite"/>
    </source>
</evidence>
<dbReference type="InterPro" id="IPR003653">
    <property type="entry name" value="Peptidase_C48_C"/>
</dbReference>
<dbReference type="Gene3D" id="1.10.418.20">
    <property type="match status" value="1"/>
</dbReference>
<protein>
    <submittedName>
        <fullName evidence="8">Ulp1 peptidase</fullName>
        <ecNumber evidence="8">3.4.22.68</ecNumber>
    </submittedName>
</protein>
<dbReference type="EC" id="3.4.22.68" evidence="8"/>
<comment type="function">
    <text evidence="5">Protease that catalyzes two essential functions in the SUMO pathway: processing of full-length SUMOs to their mature forms and deconjugation of SUMO from targeted proteins.</text>
</comment>
<evidence type="ECO:0000256" key="4">
    <source>
        <dbReference type="ARBA" id="ARBA00022801"/>
    </source>
</evidence>
<keyword evidence="3" id="KW-0833">Ubl conjugation pathway</keyword>
<comment type="similarity">
    <text evidence="1">Belongs to the peptidase C48 family.</text>
</comment>
<dbReference type="InterPro" id="IPR057375">
    <property type="entry name" value="ULP2A/B_PH"/>
</dbReference>
<feature type="compositionally biased region" description="Polar residues" evidence="6">
    <location>
        <begin position="124"/>
        <end position="134"/>
    </location>
</feature>
<proteinExistence type="inferred from homology"/>
<evidence type="ECO:0000313" key="9">
    <source>
        <dbReference type="Proteomes" id="UP001567538"/>
    </source>
</evidence>
<evidence type="ECO:0000256" key="1">
    <source>
        <dbReference type="ARBA" id="ARBA00005234"/>
    </source>
</evidence>
<name>A0ABD1IAV0_SALDI</name>
<accession>A0ABD1IAV0</accession>
<evidence type="ECO:0000256" key="3">
    <source>
        <dbReference type="ARBA" id="ARBA00022786"/>
    </source>
</evidence>
<feature type="region of interest" description="Disordered" evidence="6">
    <location>
        <begin position="1"/>
        <end position="21"/>
    </location>
</feature>
<dbReference type="InterPro" id="IPR038765">
    <property type="entry name" value="Papain-like_cys_pep_sf"/>
</dbReference>
<reference evidence="8 9" key="1">
    <citation type="submission" date="2024-06" db="EMBL/GenBank/DDBJ databases">
        <title>A chromosome level genome sequence of Diviner's sage (Salvia divinorum).</title>
        <authorList>
            <person name="Ford S.A."/>
            <person name="Ro D.-K."/>
            <person name="Ness R.W."/>
            <person name="Phillips M.A."/>
        </authorList>
    </citation>
    <scope>NUCLEOTIDE SEQUENCE [LARGE SCALE GENOMIC DNA]</scope>
    <source>
        <strain evidence="8">SAF-2024a</strain>
        <tissue evidence="8">Leaf</tissue>
    </source>
</reference>
<dbReference type="Pfam" id="PF25352">
    <property type="entry name" value="PH_ULP"/>
    <property type="match status" value="1"/>
</dbReference>
<gene>
    <name evidence="8" type="ORF">AAHA92_06928</name>
</gene>
<dbReference type="PANTHER" id="PTHR47764">
    <property type="entry name" value="UBIQUITIN-LIKE-SPECIFIC PROTEASE 2B-RELATED"/>
    <property type="match status" value="1"/>
</dbReference>
<feature type="domain" description="Ubiquitin-like protease family profile" evidence="7">
    <location>
        <begin position="293"/>
        <end position="480"/>
    </location>
</feature>
<dbReference type="PROSITE" id="PS50600">
    <property type="entry name" value="ULP_PROTEASE"/>
    <property type="match status" value="1"/>
</dbReference>
<sequence>MGKRRNANKKPAAAVAQDNAANNGGGRSINNIFSAFEFSNGEELLVEAHAREAVAKFGIQSPSNKSVRCRKSIDKYDFLVSFTQGIQSKQKHLVNNDELGVAATDGEMSLGSSNHEPGTLSPLECQSSAGTSGVKSCPGRRRKPGCHSASKKHEAVVVVAPYYVKLEKKYHSRCVFTFSQRCIRLEGLPLCNGKGTHCVEWPTSDILNIEHQHYDKGEVINLQLSYKDANGDKTGSLELEFVILDDPQWFEKQEEIKSLDMKYDVSWKTSVIEYCFEESFEEVVYPDGDPDAVIINRRDIEVLQPRTFINDTIIDFYFRYLQTNIKAEEHRFHFFNTFFFQKLVAGGREGRNAFLSVRKWTRNVNLFEKDYIFIPINFSLHWSLIIICHLGEAAHLKSKNTDQASKVPRILHMDSIRGSHGGLEKLIKSYLSEEWKERGNERQEELAVKFRQLDFVSLQLPQQDNLCDCGLFLLHYSELFLELVSNGSTTEYINFLDEDWFLPAEVSLKKRDHIRKLIHKLIQDKAQKDAAAGNNKYLGRGVRESSARSVLKNGGEDLCGGINLNLEDDLETPGQQCFAPMLEQTGKSSPKECHQPHKLRVPINQFNSLSLPLEQALAEQTTVLQRDIGSSYETDEVMLPHCQLNRSLCEVSSDEKSWMTSKDIAACAVEDSEDEKSWTTSKDLAAWVVEDSEDEKSWTTSKDLAACVVEDSEDEVEVVSIRRTRRQLMRN</sequence>
<dbReference type="PANTHER" id="PTHR47764:SF2">
    <property type="entry name" value="UBIQUITIN-LIKE PROTEASE FAMILY PROFILE DOMAIN-CONTAINING PROTEIN"/>
    <property type="match status" value="1"/>
</dbReference>
<dbReference type="GO" id="GO:0006508">
    <property type="term" value="P:proteolysis"/>
    <property type="evidence" value="ECO:0007669"/>
    <property type="project" value="UniProtKB-KW"/>
</dbReference>
<dbReference type="AlphaFoldDB" id="A0ABD1IAV0"/>
<evidence type="ECO:0000256" key="5">
    <source>
        <dbReference type="ARBA" id="ARBA00057729"/>
    </source>
</evidence>
<dbReference type="Proteomes" id="UP001567538">
    <property type="component" value="Unassembled WGS sequence"/>
</dbReference>
<evidence type="ECO:0000313" key="8">
    <source>
        <dbReference type="EMBL" id="KAL1564608.1"/>
    </source>
</evidence>
<dbReference type="SUPFAM" id="SSF54001">
    <property type="entry name" value="Cysteine proteinases"/>
    <property type="match status" value="1"/>
</dbReference>
<dbReference type="Gene3D" id="3.30.310.130">
    <property type="entry name" value="Ubiquitin-related"/>
    <property type="match status" value="1"/>
</dbReference>
<feature type="region of interest" description="Disordered" evidence="6">
    <location>
        <begin position="111"/>
        <end position="147"/>
    </location>
</feature>